<sequence>MKGNQPARFEGQDHTLWSFTDHVLVECSNCGQSASVYRSDGAHPAGEVTEYRLECTHCGALKAASYAQDMLTSDPAMWQGFRLWLQTRCKGRVFWALNAQHLDYIRSYIVADLRPREKKTAPDPKVRQVLKPQSHGYHLTSRLPRWMVLKTSRQHVLRAIALLRVRHDKTKLRTSK</sequence>
<name>A0A7W7Y7I6_9BACT</name>
<keyword evidence="2" id="KW-1185">Reference proteome</keyword>
<dbReference type="Proteomes" id="UP000590740">
    <property type="component" value="Unassembled WGS sequence"/>
</dbReference>
<protein>
    <submittedName>
        <fullName evidence="1">Uncharacterized protein</fullName>
    </submittedName>
</protein>
<proteinExistence type="predicted"/>
<comment type="caution">
    <text evidence="1">The sequence shown here is derived from an EMBL/GenBank/DDBJ whole genome shotgun (WGS) entry which is preliminary data.</text>
</comment>
<evidence type="ECO:0000313" key="2">
    <source>
        <dbReference type="Proteomes" id="UP000590740"/>
    </source>
</evidence>
<accession>A0A7W7Y7I6</accession>
<dbReference type="RefSeq" id="WP_184337819.1">
    <property type="nucleotide sequence ID" value="NZ_JACHIG010000001.1"/>
</dbReference>
<dbReference type="AlphaFoldDB" id="A0A7W7Y7I6"/>
<evidence type="ECO:0000313" key="1">
    <source>
        <dbReference type="EMBL" id="MBB5030867.1"/>
    </source>
</evidence>
<dbReference type="EMBL" id="JACHIG010000001">
    <property type="protein sequence ID" value="MBB5030867.1"/>
    <property type="molecule type" value="Genomic_DNA"/>
</dbReference>
<organism evidence="1 2">
    <name type="scientific">Prosthecobacter vanneervenii</name>
    <dbReference type="NCBI Taxonomy" id="48466"/>
    <lineage>
        <taxon>Bacteria</taxon>
        <taxon>Pseudomonadati</taxon>
        <taxon>Verrucomicrobiota</taxon>
        <taxon>Verrucomicrobiia</taxon>
        <taxon>Verrucomicrobiales</taxon>
        <taxon>Verrucomicrobiaceae</taxon>
        <taxon>Prosthecobacter</taxon>
    </lineage>
</organism>
<gene>
    <name evidence="1" type="ORF">HNQ65_000421</name>
</gene>
<reference evidence="1 2" key="1">
    <citation type="submission" date="2020-08" db="EMBL/GenBank/DDBJ databases">
        <title>Genomic Encyclopedia of Type Strains, Phase IV (KMG-IV): sequencing the most valuable type-strain genomes for metagenomic binning, comparative biology and taxonomic classification.</title>
        <authorList>
            <person name="Goeker M."/>
        </authorList>
    </citation>
    <scope>NUCLEOTIDE SEQUENCE [LARGE SCALE GENOMIC DNA]</scope>
    <source>
        <strain evidence="1 2">DSM 12252</strain>
    </source>
</reference>